<dbReference type="EMBL" id="JARGEQ010000016">
    <property type="protein sequence ID" value="MDF1585366.1"/>
    <property type="molecule type" value="Genomic_DNA"/>
</dbReference>
<dbReference type="InterPro" id="IPR050680">
    <property type="entry name" value="YpeA/RimI_acetyltransf"/>
</dbReference>
<dbReference type="SUPFAM" id="SSF55729">
    <property type="entry name" value="Acyl-CoA N-acyltransferases (Nat)"/>
    <property type="match status" value="1"/>
</dbReference>
<keyword evidence="5" id="KW-1185">Reference proteome</keyword>
<evidence type="ECO:0000313" key="4">
    <source>
        <dbReference type="EMBL" id="MDF1585366.1"/>
    </source>
</evidence>
<keyword evidence="2 4" id="KW-0012">Acyltransferase</keyword>
<evidence type="ECO:0000256" key="2">
    <source>
        <dbReference type="ARBA" id="ARBA00023315"/>
    </source>
</evidence>
<organism evidence="4 5">
    <name type="scientific">Marinimicrococcus flavescens</name>
    <dbReference type="NCBI Taxonomy" id="3031815"/>
    <lineage>
        <taxon>Bacteria</taxon>
        <taxon>Pseudomonadati</taxon>
        <taxon>Pseudomonadota</taxon>
        <taxon>Alphaproteobacteria</taxon>
        <taxon>Geminicoccales</taxon>
        <taxon>Geminicoccaceae</taxon>
        <taxon>Marinimicrococcus</taxon>
    </lineage>
</organism>
<proteinExistence type="predicted"/>
<dbReference type="InterPro" id="IPR016181">
    <property type="entry name" value="Acyl_CoA_acyltransferase"/>
</dbReference>
<keyword evidence="1 4" id="KW-0808">Transferase</keyword>
<dbReference type="InterPro" id="IPR000182">
    <property type="entry name" value="GNAT_dom"/>
</dbReference>
<dbReference type="Proteomes" id="UP001301140">
    <property type="component" value="Unassembled WGS sequence"/>
</dbReference>
<evidence type="ECO:0000256" key="1">
    <source>
        <dbReference type="ARBA" id="ARBA00022679"/>
    </source>
</evidence>
<dbReference type="Gene3D" id="3.40.630.30">
    <property type="match status" value="1"/>
</dbReference>
<name>A0AAP3UYE0_9PROT</name>
<dbReference type="AlphaFoldDB" id="A0AAP3UYE0"/>
<dbReference type="PANTHER" id="PTHR43420">
    <property type="entry name" value="ACETYLTRANSFERASE"/>
    <property type="match status" value="1"/>
</dbReference>
<evidence type="ECO:0000259" key="3">
    <source>
        <dbReference type="PROSITE" id="PS51186"/>
    </source>
</evidence>
<reference evidence="4 5" key="1">
    <citation type="submission" date="2023-03" db="EMBL/GenBank/DDBJ databases">
        <title>YIM 152171 draft genome.</title>
        <authorList>
            <person name="Yang Z."/>
        </authorList>
    </citation>
    <scope>NUCLEOTIDE SEQUENCE [LARGE SCALE GENOMIC DNA]</scope>
    <source>
        <strain evidence="4 5">YIM 152171</strain>
    </source>
</reference>
<dbReference type="EC" id="2.3.1.-" evidence="4"/>
<comment type="caution">
    <text evidence="4">The sequence shown here is derived from an EMBL/GenBank/DDBJ whole genome shotgun (WGS) entry which is preliminary data.</text>
</comment>
<dbReference type="GO" id="GO:0016747">
    <property type="term" value="F:acyltransferase activity, transferring groups other than amino-acyl groups"/>
    <property type="evidence" value="ECO:0007669"/>
    <property type="project" value="InterPro"/>
</dbReference>
<dbReference type="PROSITE" id="PS51186">
    <property type="entry name" value="GNAT"/>
    <property type="match status" value="1"/>
</dbReference>
<dbReference type="CDD" id="cd04301">
    <property type="entry name" value="NAT_SF"/>
    <property type="match status" value="1"/>
</dbReference>
<feature type="domain" description="N-acetyltransferase" evidence="3">
    <location>
        <begin position="10"/>
        <end position="166"/>
    </location>
</feature>
<dbReference type="Pfam" id="PF00583">
    <property type="entry name" value="Acetyltransf_1"/>
    <property type="match status" value="1"/>
</dbReference>
<sequence>MLGLRRPGAIGVKAVGPFDLGRLTRLHRSCFEDSWSRSDLAHLLALPGGFGLIARLQDGGLASLEALRGAGFSLCRVVRDESELLSIGVAPGFRRRGVATSLLRASMRRCHEWGAGVMFLEVAVDNVSAQRLYKVHGFEQVGRRPDYYQRANGERVSAYTMRCDLTQHLPAWIDDRDMA</sequence>
<dbReference type="PANTHER" id="PTHR43420:SF44">
    <property type="entry name" value="ACETYLTRANSFERASE YPEA"/>
    <property type="match status" value="1"/>
</dbReference>
<dbReference type="RefSeq" id="WP_327787781.1">
    <property type="nucleotide sequence ID" value="NZ_JARGEQ010000016.1"/>
</dbReference>
<gene>
    <name evidence="4" type="ORF">PZ740_03085</name>
</gene>
<evidence type="ECO:0000313" key="5">
    <source>
        <dbReference type="Proteomes" id="UP001301140"/>
    </source>
</evidence>
<accession>A0AAP3UYE0</accession>
<protein>
    <submittedName>
        <fullName evidence="4">GNAT family N-acetyltransferase</fullName>
        <ecNumber evidence="4">2.3.1.-</ecNumber>
    </submittedName>
</protein>